<dbReference type="GO" id="GO:0005737">
    <property type="term" value="C:cytoplasm"/>
    <property type="evidence" value="ECO:0007669"/>
    <property type="project" value="UniProtKB-SubCell"/>
</dbReference>
<keyword evidence="2 3" id="KW-0143">Chaperone</keyword>
<comment type="subunit">
    <text evidence="3">UreD, UreF and UreG form a complex that acts as a GTP-hydrolysis-dependent molecular chaperone, activating the urease apoprotein by helping to assemble the nickel containing metallocenter of UreC. The UreE protein probably delivers the nickel.</text>
</comment>
<evidence type="ECO:0000256" key="1">
    <source>
        <dbReference type="ARBA" id="ARBA00007177"/>
    </source>
</evidence>
<evidence type="ECO:0000256" key="2">
    <source>
        <dbReference type="ARBA" id="ARBA00023186"/>
    </source>
</evidence>
<dbReference type="GO" id="GO:0016151">
    <property type="term" value="F:nickel cation binding"/>
    <property type="evidence" value="ECO:0007669"/>
    <property type="project" value="UniProtKB-UniRule"/>
</dbReference>
<sequence length="281" mass="30258">MRGGHLRLRVARDSSGRSCATQQDFCGALRVIRPHYLDDSGQVAYTVINPGGAYFGADSYSLAFDVEDAASLLVTTQSATKVYRTPQGPARQRMRVNVGRDATFEYLPDQLIVYREGTYRQESVVVIGPSSRLVMGEIVTPGWSPEGTGFGFDELRMRTELRLSTDGREVPFAVDNLRLIPAAGDLGMGVMEGYTHSGQFIVAGPQLASRADALAGAVDAARSPRLHCALSRIGAPWPGAPAAFSIRSLSSNTADIAALHAAVVDICREADGRGPLRLRKY</sequence>
<dbReference type="Pfam" id="PF01774">
    <property type="entry name" value="UreD"/>
    <property type="match status" value="1"/>
</dbReference>
<comment type="similarity">
    <text evidence="1 3">Belongs to the UreD family.</text>
</comment>
<dbReference type="OrthoDB" id="9807968at2"/>
<evidence type="ECO:0000313" key="4">
    <source>
        <dbReference type="EMBL" id="AWB84294.1"/>
    </source>
</evidence>
<proteinExistence type="inferred from homology"/>
<keyword evidence="3" id="KW-0963">Cytoplasm</keyword>
<keyword evidence="3" id="KW-0996">Nickel insertion</keyword>
<evidence type="ECO:0000256" key="3">
    <source>
        <dbReference type="HAMAP-Rule" id="MF_01384"/>
    </source>
</evidence>
<evidence type="ECO:0000313" key="5">
    <source>
        <dbReference type="Proteomes" id="UP000244754"/>
    </source>
</evidence>
<protein>
    <recommendedName>
        <fullName evidence="3">Urease accessory protein UreD</fullName>
    </recommendedName>
</protein>
<name>A0A2S0WEZ1_9CORY</name>
<dbReference type="RefSeq" id="WP_108404303.1">
    <property type="nucleotide sequence ID" value="NZ_CP026948.1"/>
</dbReference>
<comment type="subcellular location">
    <subcellularLocation>
        <location evidence="3">Cytoplasm</location>
    </subcellularLocation>
</comment>
<keyword evidence="5" id="KW-1185">Reference proteome</keyword>
<dbReference type="KEGG" id="clia:C3E79_07225"/>
<comment type="function">
    <text evidence="3">Required for maturation of urease via the functional incorporation of the urease nickel metallocenter.</text>
</comment>
<gene>
    <name evidence="3" type="primary">ureD</name>
    <name evidence="4" type="ORF">C3E79_07225</name>
</gene>
<dbReference type="InterPro" id="IPR002669">
    <property type="entry name" value="UreD"/>
</dbReference>
<dbReference type="Proteomes" id="UP000244754">
    <property type="component" value="Chromosome"/>
</dbReference>
<dbReference type="PANTHER" id="PTHR33643:SF1">
    <property type="entry name" value="UREASE ACCESSORY PROTEIN D"/>
    <property type="match status" value="1"/>
</dbReference>
<accession>A0A2S0WEZ1</accession>
<dbReference type="PANTHER" id="PTHR33643">
    <property type="entry name" value="UREASE ACCESSORY PROTEIN D"/>
    <property type="match status" value="1"/>
</dbReference>
<dbReference type="EMBL" id="CP026948">
    <property type="protein sequence ID" value="AWB84294.1"/>
    <property type="molecule type" value="Genomic_DNA"/>
</dbReference>
<organism evidence="4 5">
    <name type="scientific">Corynebacterium liangguodongii</name>
    <dbReference type="NCBI Taxonomy" id="2079535"/>
    <lineage>
        <taxon>Bacteria</taxon>
        <taxon>Bacillati</taxon>
        <taxon>Actinomycetota</taxon>
        <taxon>Actinomycetes</taxon>
        <taxon>Mycobacteriales</taxon>
        <taxon>Corynebacteriaceae</taxon>
        <taxon>Corynebacterium</taxon>
    </lineage>
</organism>
<dbReference type="HAMAP" id="MF_01384">
    <property type="entry name" value="UreD"/>
    <property type="match status" value="1"/>
</dbReference>
<reference evidence="5" key="1">
    <citation type="submission" date="2018-01" db="EMBL/GenBank/DDBJ databases">
        <authorList>
            <person name="Li J."/>
        </authorList>
    </citation>
    <scope>NUCLEOTIDE SEQUENCE [LARGE SCALE GENOMIC DNA]</scope>
    <source>
        <strain evidence="5">2184</strain>
    </source>
</reference>
<dbReference type="AlphaFoldDB" id="A0A2S0WEZ1"/>